<dbReference type="Pfam" id="PF03703">
    <property type="entry name" value="bPH_2"/>
    <property type="match status" value="3"/>
</dbReference>
<feature type="domain" description="YdbS-like PH" evidence="2">
    <location>
        <begin position="246"/>
        <end position="326"/>
    </location>
</feature>
<keyword evidence="1" id="KW-0812">Transmembrane</keyword>
<reference evidence="3 4" key="1">
    <citation type="submission" date="2023-07" db="EMBL/GenBank/DDBJ databases">
        <title>Genomic Encyclopedia of Type Strains, Phase IV (KMG-IV): sequencing the most valuable type-strain genomes for metagenomic binning, comparative biology and taxonomic classification.</title>
        <authorList>
            <person name="Goeker M."/>
        </authorList>
    </citation>
    <scope>NUCLEOTIDE SEQUENCE [LARGE SCALE GENOMIC DNA]</scope>
    <source>
        <strain evidence="3 4">DSM 17723</strain>
    </source>
</reference>
<keyword evidence="4" id="KW-1185">Reference proteome</keyword>
<dbReference type="Proteomes" id="UP001232245">
    <property type="component" value="Unassembled WGS sequence"/>
</dbReference>
<gene>
    <name evidence="3" type="ORF">J2S02_004445</name>
</gene>
<evidence type="ECO:0000256" key="1">
    <source>
        <dbReference type="SAM" id="Phobius"/>
    </source>
</evidence>
<dbReference type="InterPro" id="IPR014529">
    <property type="entry name" value="UCP026631"/>
</dbReference>
<feature type="domain" description="YdbS-like PH" evidence="2">
    <location>
        <begin position="63"/>
        <end position="141"/>
    </location>
</feature>
<dbReference type="PANTHER" id="PTHR34473:SF2">
    <property type="entry name" value="UPF0699 TRANSMEMBRANE PROTEIN YDBT"/>
    <property type="match status" value="1"/>
</dbReference>
<protein>
    <submittedName>
        <fullName evidence="3">Membrane protein</fullName>
    </submittedName>
</protein>
<feature type="transmembrane region" description="Helical" evidence="1">
    <location>
        <begin position="173"/>
        <end position="194"/>
    </location>
</feature>
<keyword evidence="1" id="KW-0472">Membrane</keyword>
<evidence type="ECO:0000313" key="4">
    <source>
        <dbReference type="Proteomes" id="UP001232245"/>
    </source>
</evidence>
<feature type="transmembrane region" description="Helical" evidence="1">
    <location>
        <begin position="354"/>
        <end position="371"/>
    </location>
</feature>
<feature type="transmembrane region" description="Helical" evidence="1">
    <location>
        <begin position="40"/>
        <end position="61"/>
    </location>
</feature>
<dbReference type="RefSeq" id="WP_170944469.1">
    <property type="nucleotide sequence ID" value="NZ_CADEPK010000009.1"/>
</dbReference>
<dbReference type="EMBL" id="JAUSTZ010000014">
    <property type="protein sequence ID" value="MDQ0228081.1"/>
    <property type="molecule type" value="Genomic_DNA"/>
</dbReference>
<feature type="transmembrane region" description="Helical" evidence="1">
    <location>
        <begin position="377"/>
        <end position="397"/>
    </location>
</feature>
<dbReference type="InterPro" id="IPR005182">
    <property type="entry name" value="YdbS-like_PH"/>
</dbReference>
<feature type="transmembrane region" description="Helical" evidence="1">
    <location>
        <begin position="218"/>
        <end position="242"/>
    </location>
</feature>
<evidence type="ECO:0000259" key="2">
    <source>
        <dbReference type="Pfam" id="PF03703"/>
    </source>
</evidence>
<accession>A0ABT9Z8C7</accession>
<proteinExistence type="predicted"/>
<comment type="caution">
    <text evidence="3">The sequence shown here is derived from an EMBL/GenBank/DDBJ whole genome shotgun (WGS) entry which is preliminary data.</text>
</comment>
<sequence>MMFEPKRIHPVGMILNLIKAIKSYIASFIVLFFVGGNIDFNIYFFLGIVAIFAFMLLSSFLEWLKFKYWIEDGEFRIEHGVFVKKKRYIPIERIQSINIRAGIIQQIFGLVNVQIETASGGIEAEAILTAIKKEDVHTIEQAISIYKNGASLSQDDEEKEIELPTYKISKKELLIAASTSSGVGVILSAIAAFISQFDEIIPYEKIYEQFDFLANASFTIYAILIFIAFVITWILSVIGVLLKYAYFTVTKDEKEIRISKGIFEKQQVSIPISRIQAIRIVQNPLRELLGYSTIYIESAGGSASDQGLSTILFPVVNRKDVQILLAQYLPSFANEQTVYPLPKKSLQRYLFRKLLPAVVICIPLIIVYLQWGLLSIVLLPIGYYWGYLAFKNAGWVINDNRLQLSFRVISKTTVLIQRNKIQSMKSKISYFQRRNGLQTISVTIKSGVLGKSFVVKDLDERDADLIVDWYSYS</sequence>
<organism evidence="3 4">
    <name type="scientific">Metabacillus niabensis</name>
    <dbReference type="NCBI Taxonomy" id="324854"/>
    <lineage>
        <taxon>Bacteria</taxon>
        <taxon>Bacillati</taxon>
        <taxon>Bacillota</taxon>
        <taxon>Bacilli</taxon>
        <taxon>Bacillales</taxon>
        <taxon>Bacillaceae</taxon>
        <taxon>Metabacillus</taxon>
    </lineage>
</organism>
<keyword evidence="1" id="KW-1133">Transmembrane helix</keyword>
<dbReference type="PIRSF" id="PIRSF026631">
    <property type="entry name" value="UCP026631"/>
    <property type="match status" value="1"/>
</dbReference>
<name>A0ABT9Z8C7_9BACI</name>
<dbReference type="PANTHER" id="PTHR34473">
    <property type="entry name" value="UPF0699 TRANSMEMBRANE PROTEIN YDBS"/>
    <property type="match status" value="1"/>
</dbReference>
<feature type="domain" description="YdbS-like PH" evidence="2">
    <location>
        <begin position="391"/>
        <end position="470"/>
    </location>
</feature>
<evidence type="ECO:0000313" key="3">
    <source>
        <dbReference type="EMBL" id="MDQ0228081.1"/>
    </source>
</evidence>
<feature type="transmembrane region" description="Helical" evidence="1">
    <location>
        <begin position="12"/>
        <end position="34"/>
    </location>
</feature>